<evidence type="ECO:0000313" key="2">
    <source>
        <dbReference type="Proteomes" id="UP000183613"/>
    </source>
</evidence>
<sequence>MDLGSLNTLTVWTFQTEVQLQTLLREGLLEGDWSHVCPKEKAAYHFMCREMAARDLSCAGRPPVWGWHSCGGYQRAPDALVARQLLSDHQLIETPIVLLTLECPSDQVLNSDYNAWCDQVYFPLCSNAAFTPSPEALQGIFKLDYTALDDAPVQAVLPSLRREWLVEARKVHLAPSREVAISEPWRPTPNIQSKNP</sequence>
<dbReference type="RefSeq" id="WP_048358208.1">
    <property type="nucleotide sequence ID" value="NZ_FNUD01000002.1"/>
</dbReference>
<gene>
    <name evidence="1" type="ORF">SAMN04489800_2822</name>
</gene>
<name>A0A0J6G7A4_PSEDM</name>
<reference evidence="1" key="1">
    <citation type="submission" date="2016-10" db="EMBL/GenBank/DDBJ databases">
        <authorList>
            <person name="Varghese N."/>
            <person name="Submissions S."/>
        </authorList>
    </citation>
    <scope>NUCLEOTIDE SEQUENCE [LARGE SCALE GENOMIC DNA]</scope>
    <source>
        <strain evidence="1">LMG 25555</strain>
    </source>
</reference>
<accession>A0A0J6G7A4</accession>
<dbReference type="Proteomes" id="UP000183613">
    <property type="component" value="Unassembled WGS sequence"/>
</dbReference>
<evidence type="ECO:0000313" key="1">
    <source>
        <dbReference type="EMBL" id="SEE91770.1"/>
    </source>
</evidence>
<keyword evidence="2" id="KW-1185">Reference proteome</keyword>
<dbReference type="Pfam" id="PF12952">
    <property type="entry name" value="DUF3841"/>
    <property type="match status" value="1"/>
</dbReference>
<protein>
    <submittedName>
        <fullName evidence="1">Uncharacterized protein</fullName>
    </submittedName>
</protein>
<proteinExistence type="predicted"/>
<organism evidence="1 2">
    <name type="scientific">Pseudomonas deceptionensis</name>
    <dbReference type="NCBI Taxonomy" id="882211"/>
    <lineage>
        <taxon>Bacteria</taxon>
        <taxon>Pseudomonadati</taxon>
        <taxon>Pseudomonadota</taxon>
        <taxon>Gammaproteobacteria</taxon>
        <taxon>Pseudomonadales</taxon>
        <taxon>Pseudomonadaceae</taxon>
        <taxon>Pseudomonas</taxon>
    </lineage>
</organism>
<dbReference type="InterPro" id="IPR024211">
    <property type="entry name" value="DUF3841"/>
</dbReference>
<dbReference type="AlphaFoldDB" id="A0A0J6G7A4"/>
<dbReference type="PATRIC" id="fig|882211.3.peg.248"/>
<dbReference type="EMBL" id="FNUD01000002">
    <property type="protein sequence ID" value="SEE91770.1"/>
    <property type="molecule type" value="Genomic_DNA"/>
</dbReference>
<comment type="caution">
    <text evidence="1">The sequence shown here is derived from an EMBL/GenBank/DDBJ whole genome shotgun (WGS) entry which is preliminary data.</text>
</comment>